<feature type="transmembrane region" description="Helical" evidence="8">
    <location>
        <begin position="330"/>
        <end position="360"/>
    </location>
</feature>
<feature type="domain" description="ABC3 transporter permease C-terminal" evidence="9">
    <location>
        <begin position="290"/>
        <end position="423"/>
    </location>
</feature>
<organism evidence="11 12">
    <name type="scientific">Caldovatus sediminis</name>
    <dbReference type="NCBI Taxonomy" id="2041189"/>
    <lineage>
        <taxon>Bacteria</taxon>
        <taxon>Pseudomonadati</taxon>
        <taxon>Pseudomonadota</taxon>
        <taxon>Alphaproteobacteria</taxon>
        <taxon>Acetobacterales</taxon>
        <taxon>Roseomonadaceae</taxon>
        <taxon>Caldovatus</taxon>
    </lineage>
</organism>
<keyword evidence="4" id="KW-1003">Cell membrane</keyword>
<keyword evidence="7 8" id="KW-0472">Membrane</keyword>
<evidence type="ECO:0000256" key="3">
    <source>
        <dbReference type="ARBA" id="ARBA00022448"/>
    </source>
</evidence>
<dbReference type="PANTHER" id="PTHR30489:SF0">
    <property type="entry name" value="LIPOPROTEIN-RELEASING SYSTEM TRANSMEMBRANE PROTEIN LOLE"/>
    <property type="match status" value="1"/>
</dbReference>
<evidence type="ECO:0000256" key="8">
    <source>
        <dbReference type="SAM" id="Phobius"/>
    </source>
</evidence>
<evidence type="ECO:0000259" key="9">
    <source>
        <dbReference type="Pfam" id="PF02687"/>
    </source>
</evidence>
<dbReference type="NCBIfam" id="TIGR02212">
    <property type="entry name" value="lolCE"/>
    <property type="match status" value="1"/>
</dbReference>
<keyword evidence="6 8" id="KW-1133">Transmembrane helix</keyword>
<keyword evidence="11" id="KW-0449">Lipoprotein</keyword>
<dbReference type="InterPro" id="IPR003838">
    <property type="entry name" value="ABC3_permease_C"/>
</dbReference>
<dbReference type="InterPro" id="IPR025857">
    <property type="entry name" value="MacB_PCD"/>
</dbReference>
<evidence type="ECO:0000256" key="6">
    <source>
        <dbReference type="ARBA" id="ARBA00022989"/>
    </source>
</evidence>
<dbReference type="GO" id="GO:0098797">
    <property type="term" value="C:plasma membrane protein complex"/>
    <property type="evidence" value="ECO:0007669"/>
    <property type="project" value="TreeGrafter"/>
</dbReference>
<gene>
    <name evidence="11" type="ORF">GCM10010964_12830</name>
</gene>
<dbReference type="PANTHER" id="PTHR30489">
    <property type="entry name" value="LIPOPROTEIN-RELEASING SYSTEM TRANSMEMBRANE PROTEIN LOLE"/>
    <property type="match status" value="1"/>
</dbReference>
<feature type="domain" description="MacB-like periplasmic core" evidence="10">
    <location>
        <begin position="42"/>
        <end position="256"/>
    </location>
</feature>
<name>A0A8J3EBF2_9PROT</name>
<dbReference type="GO" id="GO:0044874">
    <property type="term" value="P:lipoprotein localization to outer membrane"/>
    <property type="evidence" value="ECO:0007669"/>
    <property type="project" value="TreeGrafter"/>
</dbReference>
<sequence>MRQDRAPRASRPAMFGPFERSVAARYLSARTGERFVSFNAWFSLIGIALGVATLIIVMSVMNGFRQELLGRILGLNGHLGVFAAEGAMRDFDAVAGRIRGVPGVVAANPVVEGQALVTSEFGGAAGGLARGIRPDDLRAKRIIADNIRAGDLGAFRGEDAIVIGTGLAQRMRVMVGDRITLVSPQGRTTVMGTVPRVRSYEVVALFNTGMHEYDSSFVYLPLEAAQLFFQVPGAATQIEVFVQDPDRVREVQRAILRALADGPRVRVVSWQEANNAFFQAVQVERNVMFIILSLIILVAAFNIVTTQVMLVKDKRKDIAVLRTVGATQGAVMRVFLMTGAAIGVIGTVAGVALGLVFCAYIENIRQFLQWVLGTVIFDPTVYFLSRLPAITDPGEVAQVTAMSLTLSLLASVYPAWRAARLDPVEALRSE</sequence>
<feature type="transmembrane region" description="Helical" evidence="8">
    <location>
        <begin position="40"/>
        <end position="61"/>
    </location>
</feature>
<comment type="caution">
    <text evidence="11">The sequence shown here is derived from an EMBL/GenBank/DDBJ whole genome shotgun (WGS) entry which is preliminary data.</text>
</comment>
<evidence type="ECO:0000313" key="11">
    <source>
        <dbReference type="EMBL" id="GGG26335.1"/>
    </source>
</evidence>
<proteinExistence type="inferred from homology"/>
<keyword evidence="5 8" id="KW-0812">Transmembrane</keyword>
<dbReference type="AlphaFoldDB" id="A0A8J3EBF2"/>
<comment type="similarity">
    <text evidence="2">Belongs to the ABC-4 integral membrane protein family. LolC/E subfamily.</text>
</comment>
<reference evidence="11 12" key="1">
    <citation type="journal article" date="2014" name="Int. J. Syst. Evol. Microbiol.">
        <title>Complete genome sequence of Corynebacterium casei LMG S-19264T (=DSM 44701T), isolated from a smear-ripened cheese.</title>
        <authorList>
            <consortium name="US DOE Joint Genome Institute (JGI-PGF)"/>
            <person name="Walter F."/>
            <person name="Albersmeier A."/>
            <person name="Kalinowski J."/>
            <person name="Ruckert C."/>
        </authorList>
    </citation>
    <scope>NUCLEOTIDE SEQUENCE [LARGE SCALE GENOMIC DNA]</scope>
    <source>
        <strain evidence="11 12">CGMCC 1.16330</strain>
    </source>
</reference>
<dbReference type="EMBL" id="BMKS01000003">
    <property type="protein sequence ID" value="GGG26335.1"/>
    <property type="molecule type" value="Genomic_DNA"/>
</dbReference>
<feature type="transmembrane region" description="Helical" evidence="8">
    <location>
        <begin position="287"/>
        <end position="310"/>
    </location>
</feature>
<accession>A0A8J3EBF2</accession>
<comment type="subcellular location">
    <subcellularLocation>
        <location evidence="1">Cell membrane</location>
        <topology evidence="1">Multi-pass membrane protein</topology>
    </subcellularLocation>
</comment>
<dbReference type="Pfam" id="PF12704">
    <property type="entry name" value="MacB_PCD"/>
    <property type="match status" value="1"/>
</dbReference>
<evidence type="ECO:0000259" key="10">
    <source>
        <dbReference type="Pfam" id="PF12704"/>
    </source>
</evidence>
<evidence type="ECO:0000313" key="12">
    <source>
        <dbReference type="Proteomes" id="UP000597507"/>
    </source>
</evidence>
<protein>
    <submittedName>
        <fullName evidence="11">LolC/E family lipoprotein releasing system, protein</fullName>
    </submittedName>
</protein>
<evidence type="ECO:0000256" key="7">
    <source>
        <dbReference type="ARBA" id="ARBA00023136"/>
    </source>
</evidence>
<dbReference type="InterPro" id="IPR011925">
    <property type="entry name" value="LolCE_TM"/>
</dbReference>
<keyword evidence="12" id="KW-1185">Reference proteome</keyword>
<evidence type="ECO:0000256" key="4">
    <source>
        <dbReference type="ARBA" id="ARBA00022475"/>
    </source>
</evidence>
<dbReference type="InterPro" id="IPR051447">
    <property type="entry name" value="Lipoprotein-release_system"/>
</dbReference>
<dbReference type="Proteomes" id="UP000597507">
    <property type="component" value="Unassembled WGS sequence"/>
</dbReference>
<dbReference type="Pfam" id="PF02687">
    <property type="entry name" value="FtsX"/>
    <property type="match status" value="1"/>
</dbReference>
<evidence type="ECO:0000256" key="2">
    <source>
        <dbReference type="ARBA" id="ARBA00005236"/>
    </source>
</evidence>
<evidence type="ECO:0000256" key="1">
    <source>
        <dbReference type="ARBA" id="ARBA00004651"/>
    </source>
</evidence>
<dbReference type="GO" id="GO:0042953">
    <property type="term" value="P:lipoprotein transport"/>
    <property type="evidence" value="ECO:0007669"/>
    <property type="project" value="InterPro"/>
</dbReference>
<evidence type="ECO:0000256" key="5">
    <source>
        <dbReference type="ARBA" id="ARBA00022692"/>
    </source>
</evidence>
<keyword evidence="3" id="KW-0813">Transport</keyword>